<sequence>MQSLLLACFCLLLVPSLSFSFGLSPKCSNLVPLKFVDITAPRSPRSPRQLALHTALHAVKYKLDGNEIRGPITPISNFLVTRMKDSLTTTMGGILLPDQSKTRPSEGIVLSAGPGRRHPHTGVLIPNVCKEGDSVLYGKFDGTKINYNDEDCNLIRDDDVIMIYEGASMTMTNCRPAKDYILVEYNKPSTETSTGIAIAAAATKDLEPCSGTVVKLGEGRTTSEGKVSPCVFGVGDEVKFRDYAGQEVNIEGKEFVAVRMAEVLSVL</sequence>
<dbReference type="Proteomes" id="UP001165085">
    <property type="component" value="Unassembled WGS sequence"/>
</dbReference>
<gene>
    <name evidence="8" type="ORF">TrST_g6373</name>
</gene>
<evidence type="ECO:0000256" key="3">
    <source>
        <dbReference type="ARBA" id="ARBA00031971"/>
    </source>
</evidence>
<evidence type="ECO:0000256" key="4">
    <source>
        <dbReference type="ARBA" id="ARBA00073031"/>
    </source>
</evidence>
<evidence type="ECO:0000313" key="9">
    <source>
        <dbReference type="Proteomes" id="UP001165085"/>
    </source>
</evidence>
<proteinExistence type="inferred from homology"/>
<dbReference type="GO" id="GO:0044183">
    <property type="term" value="F:protein folding chaperone"/>
    <property type="evidence" value="ECO:0007669"/>
    <property type="project" value="InterPro"/>
</dbReference>
<comment type="similarity">
    <text evidence="1 6">Belongs to the GroES chaperonin family.</text>
</comment>
<feature type="signal peptide" evidence="7">
    <location>
        <begin position="1"/>
        <end position="18"/>
    </location>
</feature>
<dbReference type="GO" id="GO:0051082">
    <property type="term" value="F:unfolded protein binding"/>
    <property type="evidence" value="ECO:0007669"/>
    <property type="project" value="TreeGrafter"/>
</dbReference>
<evidence type="ECO:0000256" key="1">
    <source>
        <dbReference type="ARBA" id="ARBA00006975"/>
    </source>
</evidence>
<dbReference type="PANTHER" id="PTHR10772:SF63">
    <property type="entry name" value="20 KDA CHAPERONIN, CHLOROPLASTIC"/>
    <property type="match status" value="1"/>
</dbReference>
<comment type="caution">
    <text evidence="8">The sequence shown here is derived from an EMBL/GenBank/DDBJ whole genome shotgun (WGS) entry which is preliminary data.</text>
</comment>
<dbReference type="SUPFAM" id="SSF50129">
    <property type="entry name" value="GroES-like"/>
    <property type="match status" value="2"/>
</dbReference>
<dbReference type="InterPro" id="IPR020818">
    <property type="entry name" value="Chaperonin_GroES"/>
</dbReference>
<dbReference type="InterPro" id="IPR011032">
    <property type="entry name" value="GroES-like_sf"/>
</dbReference>
<dbReference type="CDD" id="cd00320">
    <property type="entry name" value="cpn10"/>
    <property type="match status" value="2"/>
</dbReference>
<reference evidence="9" key="1">
    <citation type="journal article" date="2023" name="Commun. Biol.">
        <title>Genome analysis of Parmales, the sister group of diatoms, reveals the evolutionary specialization of diatoms from phago-mixotrophs to photoautotrophs.</title>
        <authorList>
            <person name="Ban H."/>
            <person name="Sato S."/>
            <person name="Yoshikawa S."/>
            <person name="Yamada K."/>
            <person name="Nakamura Y."/>
            <person name="Ichinomiya M."/>
            <person name="Sato N."/>
            <person name="Blanc-Mathieu R."/>
            <person name="Endo H."/>
            <person name="Kuwata A."/>
            <person name="Ogata H."/>
        </authorList>
    </citation>
    <scope>NUCLEOTIDE SEQUENCE [LARGE SCALE GENOMIC DNA]</scope>
    <source>
        <strain evidence="9">NIES 3701</strain>
    </source>
</reference>
<dbReference type="Gene3D" id="2.30.33.40">
    <property type="entry name" value="GroES chaperonin"/>
    <property type="match status" value="2"/>
</dbReference>
<dbReference type="Pfam" id="PF00166">
    <property type="entry name" value="Cpn10"/>
    <property type="match status" value="2"/>
</dbReference>
<evidence type="ECO:0000256" key="5">
    <source>
        <dbReference type="ARBA" id="ARBA00079398"/>
    </source>
</evidence>
<organism evidence="8 9">
    <name type="scientific">Triparma strigata</name>
    <dbReference type="NCBI Taxonomy" id="1606541"/>
    <lineage>
        <taxon>Eukaryota</taxon>
        <taxon>Sar</taxon>
        <taxon>Stramenopiles</taxon>
        <taxon>Ochrophyta</taxon>
        <taxon>Bolidophyceae</taxon>
        <taxon>Parmales</taxon>
        <taxon>Triparmaceae</taxon>
        <taxon>Triparma</taxon>
    </lineage>
</organism>
<dbReference type="AlphaFoldDB" id="A0A9W7B4D6"/>
<feature type="chain" id="PRO_5040923990" description="20 kDa chaperonin, chloroplastic" evidence="7">
    <location>
        <begin position="19"/>
        <end position="267"/>
    </location>
</feature>
<dbReference type="FunFam" id="2.30.33.40:FF:000001">
    <property type="entry name" value="10 kDa chaperonin"/>
    <property type="match status" value="2"/>
</dbReference>
<dbReference type="EMBL" id="BRXY01000243">
    <property type="protein sequence ID" value="GMH80273.1"/>
    <property type="molecule type" value="Genomic_DNA"/>
</dbReference>
<dbReference type="GO" id="GO:0005524">
    <property type="term" value="F:ATP binding"/>
    <property type="evidence" value="ECO:0007669"/>
    <property type="project" value="InterPro"/>
</dbReference>
<protein>
    <recommendedName>
        <fullName evidence="4">20 kDa chaperonin, chloroplastic</fullName>
    </recommendedName>
    <alternativeName>
        <fullName evidence="3">Chaperonin 10</fullName>
    </alternativeName>
    <alternativeName>
        <fullName evidence="5">Protein Cpn21</fullName>
    </alternativeName>
</protein>
<dbReference type="SMART" id="SM00883">
    <property type="entry name" value="Cpn10"/>
    <property type="match status" value="2"/>
</dbReference>
<dbReference type="PANTHER" id="PTHR10772">
    <property type="entry name" value="10 KDA HEAT SHOCK PROTEIN"/>
    <property type="match status" value="1"/>
</dbReference>
<accession>A0A9W7B4D6</accession>
<keyword evidence="7" id="KW-0732">Signal</keyword>
<dbReference type="OrthoDB" id="184876at2759"/>
<keyword evidence="9" id="KW-1185">Reference proteome</keyword>
<evidence type="ECO:0000256" key="6">
    <source>
        <dbReference type="RuleBase" id="RU003479"/>
    </source>
</evidence>
<name>A0A9W7B4D6_9STRA</name>
<evidence type="ECO:0000256" key="2">
    <source>
        <dbReference type="ARBA" id="ARBA00023186"/>
    </source>
</evidence>
<dbReference type="GO" id="GO:0051087">
    <property type="term" value="F:protein-folding chaperone binding"/>
    <property type="evidence" value="ECO:0007669"/>
    <property type="project" value="TreeGrafter"/>
</dbReference>
<dbReference type="PRINTS" id="PR00297">
    <property type="entry name" value="CHAPERONIN10"/>
</dbReference>
<dbReference type="InterPro" id="IPR037124">
    <property type="entry name" value="Chaperonin_GroES_sf"/>
</dbReference>
<evidence type="ECO:0000256" key="7">
    <source>
        <dbReference type="SAM" id="SignalP"/>
    </source>
</evidence>
<dbReference type="GO" id="GO:0046872">
    <property type="term" value="F:metal ion binding"/>
    <property type="evidence" value="ECO:0007669"/>
    <property type="project" value="TreeGrafter"/>
</dbReference>
<dbReference type="GO" id="GO:0005739">
    <property type="term" value="C:mitochondrion"/>
    <property type="evidence" value="ECO:0007669"/>
    <property type="project" value="TreeGrafter"/>
</dbReference>
<keyword evidence="2 6" id="KW-0143">Chaperone</keyword>
<evidence type="ECO:0000313" key="8">
    <source>
        <dbReference type="EMBL" id="GMH80273.1"/>
    </source>
</evidence>